<evidence type="ECO:0000313" key="3">
    <source>
        <dbReference type="EMBL" id="MFC5864117.1"/>
    </source>
</evidence>
<name>A0ABW1ELG1_9BACT</name>
<evidence type="ECO:0000256" key="2">
    <source>
        <dbReference type="SAM" id="SignalP"/>
    </source>
</evidence>
<dbReference type="Proteomes" id="UP001596091">
    <property type="component" value="Unassembled WGS sequence"/>
</dbReference>
<accession>A0ABW1ELG1</accession>
<keyword evidence="2" id="KW-0732">Signal</keyword>
<feature type="compositionally biased region" description="Low complexity" evidence="1">
    <location>
        <begin position="92"/>
        <end position="110"/>
    </location>
</feature>
<sequence>MSRLLIFPGSFKHLHLLVSLPLCFCSLAIAQAQTPQQSSGEYHFQSDSNLVVVPVVVRDKQGRPVTGLTRNDFKLSDQGKQQTISQFEEEASPATSTPSSAQTTAPSTVASMAATPHPRFVAIYFDDLNTPAADLIHARDALSSLIASGIPPEERIAIFNSKEMLSSFTADTAQLHTALLRLQSNSLASSRARGCPDLSDFEAFQLLETNDLDSDAWRTALTEYAVCSHISQSVTQGGRVTAPSPEALLLIRGLAQQISERSKMLALGNLEQLAGIVSYISQAPGTRSIVFVSPGFLSQSEQLKLDHVIETSLRSQIVINSLNPKGLFSMVRETDASDSSTALADTRAAQARHTLDAQKEFAGDDVMAELAQGTGGQFFHNDNDLQSGLSAFTTPPPRYILAFSPKDVKDKGSFHTIKVAFADKKKGYTIQARSGYYTATIAHSKPTRAEVLATSGSLSVPAQPATGTSAAATPAATGSSATATPTTSTISANLSVAPPLGSSSTPTTPTNSARKPQKPRHSLGGKNKMTIGQLQLLLASSQSRSDSALARRLTSLELTERLDDATFARLNAMISGNESKGALRILSDESVFQPLPAGDLPQEPPPSEAAQQQWIAAVSHYVSVTLAELPNFFATRKVSSFADSPPSQDNGTFYNYQPVHAVGESSSTVFFRSDREVVDASIGAKTRELSAATGGSLNTSGEFGPLLGIVLKDALNSTLTWDHWETEQSGSIAVFHYSVPREKSHYEVQFCCVDLGMGSEIYRQISEYGGEISIDPATGSVLRLTIQPRLKPSHPLERADMLIDYGSVTIGGTRYICPLRSVTIAVAVVPAAYLDSQADAPEVLSGRASTHAESDHTAMPDSIIKTFMNETNFVDYHVFRSDSRLVPASVAEPK</sequence>
<feature type="compositionally biased region" description="Low complexity" evidence="1">
    <location>
        <begin position="461"/>
        <end position="489"/>
    </location>
</feature>
<dbReference type="EMBL" id="JBHSPH010000008">
    <property type="protein sequence ID" value="MFC5864117.1"/>
    <property type="molecule type" value="Genomic_DNA"/>
</dbReference>
<evidence type="ECO:0000313" key="4">
    <source>
        <dbReference type="Proteomes" id="UP001596091"/>
    </source>
</evidence>
<keyword evidence="4" id="KW-1185">Reference proteome</keyword>
<feature type="region of interest" description="Disordered" evidence="1">
    <location>
        <begin position="458"/>
        <end position="527"/>
    </location>
</feature>
<feature type="compositionally biased region" description="Low complexity" evidence="1">
    <location>
        <begin position="498"/>
        <end position="512"/>
    </location>
</feature>
<dbReference type="RefSeq" id="WP_263340828.1">
    <property type="nucleotide sequence ID" value="NZ_JAGSYH010000006.1"/>
</dbReference>
<feature type="chain" id="PRO_5046478608" evidence="2">
    <location>
        <begin position="31"/>
        <end position="894"/>
    </location>
</feature>
<dbReference type="NCBIfam" id="TIGR03436">
    <property type="entry name" value="acidobact_VWFA"/>
    <property type="match status" value="1"/>
</dbReference>
<dbReference type="InterPro" id="IPR017802">
    <property type="entry name" value="VWFA-rel_acidobac-type"/>
</dbReference>
<feature type="signal peptide" evidence="2">
    <location>
        <begin position="1"/>
        <end position="30"/>
    </location>
</feature>
<gene>
    <name evidence="3" type="ORF">ACFPT7_17555</name>
</gene>
<reference evidence="4" key="1">
    <citation type="journal article" date="2019" name="Int. J. Syst. Evol. Microbiol.">
        <title>The Global Catalogue of Microorganisms (GCM) 10K type strain sequencing project: providing services to taxonomists for standard genome sequencing and annotation.</title>
        <authorList>
            <consortium name="The Broad Institute Genomics Platform"/>
            <consortium name="The Broad Institute Genome Sequencing Center for Infectious Disease"/>
            <person name="Wu L."/>
            <person name="Ma J."/>
        </authorList>
    </citation>
    <scope>NUCLEOTIDE SEQUENCE [LARGE SCALE GENOMIC DNA]</scope>
    <source>
        <strain evidence="4">JCM 4087</strain>
    </source>
</reference>
<comment type="caution">
    <text evidence="3">The sequence shown here is derived from an EMBL/GenBank/DDBJ whole genome shotgun (WGS) entry which is preliminary data.</text>
</comment>
<feature type="region of interest" description="Disordered" evidence="1">
    <location>
        <begin position="67"/>
        <end position="110"/>
    </location>
</feature>
<organism evidence="3 4">
    <name type="scientific">Acidicapsa dinghuensis</name>
    <dbReference type="NCBI Taxonomy" id="2218256"/>
    <lineage>
        <taxon>Bacteria</taxon>
        <taxon>Pseudomonadati</taxon>
        <taxon>Acidobacteriota</taxon>
        <taxon>Terriglobia</taxon>
        <taxon>Terriglobales</taxon>
        <taxon>Acidobacteriaceae</taxon>
        <taxon>Acidicapsa</taxon>
    </lineage>
</organism>
<evidence type="ECO:0000256" key="1">
    <source>
        <dbReference type="SAM" id="MobiDB-lite"/>
    </source>
</evidence>
<proteinExistence type="predicted"/>
<protein>
    <submittedName>
        <fullName evidence="3">VWA domain-containing protein</fullName>
    </submittedName>
</protein>